<dbReference type="Proteomes" id="UP000266234">
    <property type="component" value="Unassembled WGS sequence"/>
</dbReference>
<feature type="signal peptide" evidence="2">
    <location>
        <begin position="1"/>
        <end position="21"/>
    </location>
</feature>
<dbReference type="Pfam" id="PF01822">
    <property type="entry name" value="WSC"/>
    <property type="match status" value="1"/>
</dbReference>
<feature type="domain" description="WSC" evidence="3">
    <location>
        <begin position="571"/>
        <end position="646"/>
    </location>
</feature>
<dbReference type="InterPro" id="IPR002889">
    <property type="entry name" value="WSC_carb-bd"/>
</dbReference>
<dbReference type="OrthoDB" id="4850028at2759"/>
<accession>A0A395SH32</accession>
<gene>
    <name evidence="4" type="ORF">FLONG3_7014</name>
</gene>
<comment type="caution">
    <text evidence="4">The sequence shown here is derived from an EMBL/GenBank/DDBJ whole genome shotgun (WGS) entry which is preliminary data.</text>
</comment>
<dbReference type="EMBL" id="PXOG01000155">
    <property type="protein sequence ID" value="RGP71710.1"/>
    <property type="molecule type" value="Genomic_DNA"/>
</dbReference>
<keyword evidence="5" id="KW-1185">Reference proteome</keyword>
<dbReference type="STRING" id="694270.A0A395SH32"/>
<evidence type="ECO:0000313" key="4">
    <source>
        <dbReference type="EMBL" id="RGP71710.1"/>
    </source>
</evidence>
<feature type="region of interest" description="Disordered" evidence="1">
    <location>
        <begin position="285"/>
        <end position="316"/>
    </location>
</feature>
<sequence>MRIMVTRRLAVFLTLPLLSHGFSVAVDNSAQGLANAIFQGPGLTVTDYDRAVASGSSGRFINGPFGIGQGGILTTGQLSGALPGGDGSIDNGFRNGEFDYLCGASNSRDASVIYAQISLDPGYNGVRLEFIFATNEPVSGGQSDSISILTDDSQPFRQVAVFDGGQRINSQSSMANDPRAIFKPANLMNYERATPPLTCTIPAFGRSVIVIFLAVCDVNNGASDSAFLIKGTACVDCEQIIYEPEINYVKQTSTLDPGEQPYTETIKASGTNSGTFIYYVAGEEPTTTTAEETTTAEATTTTEEPMETTTTEGVTETTTTEDLTAITTTELSTDTITTDQQTDTTTGISTEGTTTTAEVTDTTATSELESTTGGTTTSLIVEPESTTTDTVDNSSTDTLETATSTKAIDGTSQSGTATAIDTSSASTAIESVVEEPVLVTDTTTSTTVISETDDPDQSTTTDTFTFPILPDTTTSLAVTASSATDSIPFTSTFTFDEDVVTTTSDSFPITPSLSVSDTVPNIPDSSTFDDPAPVPTSDSVSDVPSNPTDTITPEPPVNDLSNRPIIQGYRYIGCVGSSEGYPSFNFISSGANMTTSSCISLAKGRAYVGIYDRSCYAASTLDSVEEVAGGRCSIPCPGDKTLACGGLTTSRRWAGLRRTLNPRDAPANVLLTLYSLGGEAPPPAGGSTDVDNGTPITTRGPVAIPDTSLGPVPTVPSQPGFTRSNAIETEIVSSIDVILQPGKTQVETRIEATTVTTVTYTIVNPYNPSSLTITEYCATLSYQPCTRCAYQPIPTIDMTTYVVPCNACGINGESEVTITAPCTTQPSDHGGHGYDAGYGQPERVNKDSKQAKHTDSSVVDSHYDSKHPQGHSGGQPPKFDQPVHDDDSHVYLPPVDNKEPSNDHGSTHEQYPEAGGSAHVNEDKAPPQNLPPSYHGQESATYQTKIHQPPSQSTSGTHDTTEYNPHAPEDIVVVAGSGRHELSSIVSLLTILFGIAFLY</sequence>
<feature type="chain" id="PRO_5017200927" description="WSC domain-containing protein" evidence="2">
    <location>
        <begin position="22"/>
        <end position="999"/>
    </location>
</feature>
<dbReference type="AlphaFoldDB" id="A0A395SH32"/>
<keyword evidence="2" id="KW-0732">Signal</keyword>
<organism evidence="4 5">
    <name type="scientific">Fusarium longipes</name>
    <dbReference type="NCBI Taxonomy" id="694270"/>
    <lineage>
        <taxon>Eukaryota</taxon>
        <taxon>Fungi</taxon>
        <taxon>Dikarya</taxon>
        <taxon>Ascomycota</taxon>
        <taxon>Pezizomycotina</taxon>
        <taxon>Sordariomycetes</taxon>
        <taxon>Hypocreomycetidae</taxon>
        <taxon>Hypocreales</taxon>
        <taxon>Nectriaceae</taxon>
        <taxon>Fusarium</taxon>
    </lineage>
</organism>
<feature type="compositionally biased region" description="Basic and acidic residues" evidence="1">
    <location>
        <begin position="843"/>
        <end position="867"/>
    </location>
</feature>
<feature type="compositionally biased region" description="Low complexity" evidence="1">
    <location>
        <begin position="334"/>
        <end position="398"/>
    </location>
</feature>
<feature type="compositionally biased region" description="Polar residues" evidence="1">
    <location>
        <begin position="936"/>
        <end position="958"/>
    </location>
</feature>
<feature type="compositionally biased region" description="Basic and acidic residues" evidence="1">
    <location>
        <begin position="896"/>
        <end position="911"/>
    </location>
</feature>
<evidence type="ECO:0000256" key="2">
    <source>
        <dbReference type="SAM" id="SignalP"/>
    </source>
</evidence>
<protein>
    <recommendedName>
        <fullName evidence="3">WSC domain-containing protein</fullName>
    </recommendedName>
</protein>
<feature type="region of interest" description="Disordered" evidence="1">
    <location>
        <begin position="506"/>
        <end position="562"/>
    </location>
</feature>
<reference evidence="4 5" key="1">
    <citation type="journal article" date="2018" name="PLoS Pathog.">
        <title>Evolution of structural diversity of trichothecenes, a family of toxins produced by plant pathogenic and entomopathogenic fungi.</title>
        <authorList>
            <person name="Proctor R.H."/>
            <person name="McCormick S.P."/>
            <person name="Kim H.S."/>
            <person name="Cardoza R.E."/>
            <person name="Stanley A.M."/>
            <person name="Lindo L."/>
            <person name="Kelly A."/>
            <person name="Brown D.W."/>
            <person name="Lee T."/>
            <person name="Vaughan M.M."/>
            <person name="Alexander N.J."/>
            <person name="Busman M."/>
            <person name="Gutierrez S."/>
        </authorList>
    </citation>
    <scope>NUCLEOTIDE SEQUENCE [LARGE SCALE GENOMIC DNA]</scope>
    <source>
        <strain evidence="4 5">NRRL 20695</strain>
    </source>
</reference>
<evidence type="ECO:0000256" key="1">
    <source>
        <dbReference type="SAM" id="MobiDB-lite"/>
    </source>
</evidence>
<proteinExistence type="predicted"/>
<name>A0A395SH32_9HYPO</name>
<feature type="region of interest" description="Disordered" evidence="1">
    <location>
        <begin position="334"/>
        <end position="399"/>
    </location>
</feature>
<evidence type="ECO:0000313" key="5">
    <source>
        <dbReference type="Proteomes" id="UP000266234"/>
    </source>
</evidence>
<feature type="region of interest" description="Disordered" evidence="1">
    <location>
        <begin position="821"/>
        <end position="964"/>
    </location>
</feature>
<feature type="compositionally biased region" description="Low complexity" evidence="1">
    <location>
        <begin position="529"/>
        <end position="549"/>
    </location>
</feature>
<feature type="compositionally biased region" description="Polar residues" evidence="1">
    <location>
        <begin position="509"/>
        <end position="528"/>
    </location>
</feature>
<evidence type="ECO:0000259" key="3">
    <source>
        <dbReference type="Pfam" id="PF01822"/>
    </source>
</evidence>
<feature type="region of interest" description="Disordered" evidence="1">
    <location>
        <begin position="443"/>
        <end position="462"/>
    </location>
</feature>